<organism evidence="2 3">
    <name type="scientific">Clathrus columnatus</name>
    <dbReference type="NCBI Taxonomy" id="1419009"/>
    <lineage>
        <taxon>Eukaryota</taxon>
        <taxon>Fungi</taxon>
        <taxon>Dikarya</taxon>
        <taxon>Basidiomycota</taxon>
        <taxon>Agaricomycotina</taxon>
        <taxon>Agaricomycetes</taxon>
        <taxon>Phallomycetidae</taxon>
        <taxon>Phallales</taxon>
        <taxon>Clathraceae</taxon>
        <taxon>Clathrus</taxon>
    </lineage>
</organism>
<keyword evidence="1" id="KW-0812">Transmembrane</keyword>
<gene>
    <name evidence="2" type="ORF">Clacol_004271</name>
</gene>
<comment type="caution">
    <text evidence="2">The sequence shown here is derived from an EMBL/GenBank/DDBJ whole genome shotgun (WGS) entry which is preliminary data.</text>
</comment>
<name>A0AAV5ADP7_9AGAM</name>
<keyword evidence="3" id="KW-1185">Reference proteome</keyword>
<dbReference type="EMBL" id="BPWL01000004">
    <property type="protein sequence ID" value="GJJ10045.1"/>
    <property type="molecule type" value="Genomic_DNA"/>
</dbReference>
<dbReference type="Proteomes" id="UP001050691">
    <property type="component" value="Unassembled WGS sequence"/>
</dbReference>
<feature type="transmembrane region" description="Helical" evidence="1">
    <location>
        <begin position="220"/>
        <end position="240"/>
    </location>
</feature>
<evidence type="ECO:0000313" key="2">
    <source>
        <dbReference type="EMBL" id="GJJ10045.1"/>
    </source>
</evidence>
<keyword evidence="1" id="KW-1133">Transmembrane helix</keyword>
<protein>
    <recommendedName>
        <fullName evidence="4">Transmembrane protein</fullName>
    </recommendedName>
</protein>
<proteinExistence type="predicted"/>
<sequence>MEQGFSLAKLDENLRKEADGDAVNSGYAALHAVHISVPSRALKDHHMIWIHPYYAIFYEAISVYALSRKAEEVSSAVAAEMGVYDAADKAACAGFEAQPQTSLVTRAVSRTRAIPDRRSCLSSDGLDITFAQSITTKLNAPFSQFLNTEDLPEFDPMVQNETPGWKRKVLRLLSIIQAISWGTLAIWTIFQGVPSVDILFLSLSALLSSMILYKSPLRKASVLIMFYMALNTISAVVDFIDGSTNARLNAFVLAIDALRIITNGCLTWLIPSNGLCSPEDGVSLWEWVTFSFVEPILDLAVQRAWALKIKETSKHSTPSPSEAFISGAITPASTIVASNDQSLLDPHLATTKQLSSLEVDGNEILDNQFGPRRTLAEEDVWSLPPSFLHRNVFHKHLLDRSE</sequence>
<keyword evidence="1" id="KW-0472">Membrane</keyword>
<reference evidence="2" key="1">
    <citation type="submission" date="2021-10" db="EMBL/GenBank/DDBJ databases">
        <title>De novo Genome Assembly of Clathrus columnatus (Basidiomycota, Fungi) Using Illumina and Nanopore Sequence Data.</title>
        <authorList>
            <person name="Ogiso-Tanaka E."/>
            <person name="Itagaki H."/>
            <person name="Hosoya T."/>
            <person name="Hosaka K."/>
        </authorList>
    </citation>
    <scope>NUCLEOTIDE SEQUENCE</scope>
    <source>
        <strain evidence="2">MO-923</strain>
    </source>
</reference>
<feature type="transmembrane region" description="Helical" evidence="1">
    <location>
        <begin position="196"/>
        <end position="213"/>
    </location>
</feature>
<dbReference type="AlphaFoldDB" id="A0AAV5ADP7"/>
<evidence type="ECO:0000256" key="1">
    <source>
        <dbReference type="SAM" id="Phobius"/>
    </source>
</evidence>
<accession>A0AAV5ADP7</accession>
<evidence type="ECO:0000313" key="3">
    <source>
        <dbReference type="Proteomes" id="UP001050691"/>
    </source>
</evidence>
<evidence type="ECO:0008006" key="4">
    <source>
        <dbReference type="Google" id="ProtNLM"/>
    </source>
</evidence>
<feature type="transmembrane region" description="Helical" evidence="1">
    <location>
        <begin position="169"/>
        <end position="190"/>
    </location>
</feature>